<reference evidence="2 5" key="1">
    <citation type="submission" date="2018-09" db="EMBL/GenBank/DDBJ databases">
        <title>Roseomonas sp. nov., isolated from feces of Tibetan antelopes in the Qinghai-Tibet plateau, China.</title>
        <authorList>
            <person name="Tian Z."/>
        </authorList>
    </citation>
    <scope>NUCLEOTIDE SEQUENCE [LARGE SCALE GENOMIC DNA]</scope>
    <source>
        <strain evidence="3 4">Z23</strain>
        <strain evidence="2 5">Z24</strain>
    </source>
</reference>
<dbReference type="Gene3D" id="3.40.190.10">
    <property type="entry name" value="Periplasmic binding protein-like II"/>
    <property type="match status" value="1"/>
</dbReference>
<gene>
    <name evidence="2" type="ORF">D6Z83_08375</name>
    <name evidence="3" type="ORF">EBE87_20790</name>
</gene>
<comment type="similarity">
    <text evidence="1">Belongs to the UPF0065 (bug) family.</text>
</comment>
<dbReference type="PIRSF" id="PIRSF017082">
    <property type="entry name" value="YflP"/>
    <property type="match status" value="1"/>
</dbReference>
<dbReference type="SUPFAM" id="SSF53850">
    <property type="entry name" value="Periplasmic binding protein-like II"/>
    <property type="match status" value="1"/>
</dbReference>
<dbReference type="CDD" id="cd07012">
    <property type="entry name" value="PBP2_Bug_TTT"/>
    <property type="match status" value="1"/>
</dbReference>
<protein>
    <submittedName>
        <fullName evidence="2">Tripartite tricarboxylate transporter substrate binding protein</fullName>
    </submittedName>
</protein>
<dbReference type="PANTHER" id="PTHR42928:SF5">
    <property type="entry name" value="BLR1237 PROTEIN"/>
    <property type="match status" value="1"/>
</dbReference>
<comment type="caution">
    <text evidence="2">The sequence shown here is derived from an EMBL/GenBank/DDBJ whole genome shotgun (WGS) entry which is preliminary data.</text>
</comment>
<evidence type="ECO:0000313" key="3">
    <source>
        <dbReference type="EMBL" id="RMI19307.1"/>
    </source>
</evidence>
<dbReference type="RefSeq" id="WP_120637871.1">
    <property type="nucleotide sequence ID" value="NZ_RAQU01000037.1"/>
</dbReference>
<name>A0A3A9JH21_9PROT</name>
<dbReference type="Proteomes" id="UP000278036">
    <property type="component" value="Unassembled WGS sequence"/>
</dbReference>
<evidence type="ECO:0000313" key="4">
    <source>
        <dbReference type="Proteomes" id="UP000274097"/>
    </source>
</evidence>
<dbReference type="InParanoid" id="A0A3A9JH21"/>
<dbReference type="InterPro" id="IPR005064">
    <property type="entry name" value="BUG"/>
</dbReference>
<dbReference type="PANTHER" id="PTHR42928">
    <property type="entry name" value="TRICARBOXYLATE-BINDING PROTEIN"/>
    <property type="match status" value="1"/>
</dbReference>
<accession>A0A3A9JH21</accession>
<dbReference type="Gene3D" id="3.40.190.150">
    <property type="entry name" value="Bordetella uptake gene, domain 1"/>
    <property type="match status" value="1"/>
</dbReference>
<dbReference type="InterPro" id="IPR042100">
    <property type="entry name" value="Bug_dom1"/>
</dbReference>
<evidence type="ECO:0000313" key="2">
    <source>
        <dbReference type="EMBL" id="RKK04641.1"/>
    </source>
</evidence>
<sequence length="335" mass="35748">MLFSSRPCLPASQATSLTRRTILASPLLMTGIGSASAQNLSGRPIKLVVPFGAGSEPDILARRLAAAMQEVLAQPVVVDNRPGANTAIAANHVLQSPPDGETLLLTSSTTFATLPNLYAEPQVRIEQFMPMTMIMRAHMVLYCSMAVPATTVAEFIQYAKAQPQPVLYGANLGAIGHLCGEMMKQKTGVQMTDVPYRSSLVLQQMLLRDDVQTGFDGVPAHAGLVADGKLRALGVTCNQRVPLLPGTPTLVEAGYPDIAIPYWYGLFAPKGTPQPVFDRIVDAVHKTQAAGKIGKQFEPQGAQIEGNSPAEFATMIASERETWGALIRSIGLKLG</sequence>
<keyword evidence="4" id="KW-1185">Reference proteome</keyword>
<dbReference type="Proteomes" id="UP000274097">
    <property type="component" value="Unassembled WGS sequence"/>
</dbReference>
<evidence type="ECO:0000313" key="5">
    <source>
        <dbReference type="Proteomes" id="UP000278036"/>
    </source>
</evidence>
<dbReference type="Pfam" id="PF03401">
    <property type="entry name" value="TctC"/>
    <property type="match status" value="1"/>
</dbReference>
<organism evidence="2 5">
    <name type="scientific">Teichococcus wenyumeiae</name>
    <dbReference type="NCBI Taxonomy" id="2478470"/>
    <lineage>
        <taxon>Bacteria</taxon>
        <taxon>Pseudomonadati</taxon>
        <taxon>Pseudomonadota</taxon>
        <taxon>Alphaproteobacteria</taxon>
        <taxon>Acetobacterales</taxon>
        <taxon>Roseomonadaceae</taxon>
        <taxon>Roseomonas</taxon>
    </lineage>
</organism>
<dbReference type="EMBL" id="RFLX01000021">
    <property type="protein sequence ID" value="RMI19307.1"/>
    <property type="molecule type" value="Genomic_DNA"/>
</dbReference>
<proteinExistence type="inferred from homology"/>
<dbReference type="AlphaFoldDB" id="A0A3A9JH21"/>
<evidence type="ECO:0000256" key="1">
    <source>
        <dbReference type="ARBA" id="ARBA00006987"/>
    </source>
</evidence>
<dbReference type="EMBL" id="RAQU01000037">
    <property type="protein sequence ID" value="RKK04641.1"/>
    <property type="molecule type" value="Genomic_DNA"/>
</dbReference>
<dbReference type="OrthoDB" id="7375033at2"/>